<organism evidence="1 2">
    <name type="scientific">Chaetomium fimeti</name>
    <dbReference type="NCBI Taxonomy" id="1854472"/>
    <lineage>
        <taxon>Eukaryota</taxon>
        <taxon>Fungi</taxon>
        <taxon>Dikarya</taxon>
        <taxon>Ascomycota</taxon>
        <taxon>Pezizomycotina</taxon>
        <taxon>Sordariomycetes</taxon>
        <taxon>Sordariomycetidae</taxon>
        <taxon>Sordariales</taxon>
        <taxon>Chaetomiaceae</taxon>
        <taxon>Chaetomium</taxon>
    </lineage>
</organism>
<gene>
    <name evidence="1" type="ORF">B0H64DRAFT_441700</name>
</gene>
<protein>
    <submittedName>
        <fullName evidence="1">Uncharacterized protein</fullName>
    </submittedName>
</protein>
<evidence type="ECO:0000313" key="2">
    <source>
        <dbReference type="Proteomes" id="UP001278766"/>
    </source>
</evidence>
<proteinExistence type="predicted"/>
<name>A0AAE0LRZ1_9PEZI</name>
<dbReference type="RefSeq" id="XP_062658791.1">
    <property type="nucleotide sequence ID" value="XM_062806589.1"/>
</dbReference>
<reference evidence="1" key="2">
    <citation type="submission" date="2023-06" db="EMBL/GenBank/DDBJ databases">
        <authorList>
            <consortium name="Lawrence Berkeley National Laboratory"/>
            <person name="Haridas S."/>
            <person name="Hensen N."/>
            <person name="Bonometti L."/>
            <person name="Westerberg I."/>
            <person name="Brannstrom I.O."/>
            <person name="Guillou S."/>
            <person name="Cros-Aarteil S."/>
            <person name="Calhoun S."/>
            <person name="Kuo A."/>
            <person name="Mondo S."/>
            <person name="Pangilinan J."/>
            <person name="Riley R."/>
            <person name="Labutti K."/>
            <person name="Andreopoulos B."/>
            <person name="Lipzen A."/>
            <person name="Chen C."/>
            <person name="Yanf M."/>
            <person name="Daum C."/>
            <person name="Ng V."/>
            <person name="Clum A."/>
            <person name="Steindorff A."/>
            <person name="Ohm R."/>
            <person name="Martin F."/>
            <person name="Silar P."/>
            <person name="Natvig D."/>
            <person name="Lalanne C."/>
            <person name="Gautier V."/>
            <person name="Ament-Velasquez S.L."/>
            <person name="Kruys A."/>
            <person name="Hutchinson M.I."/>
            <person name="Powell A.J."/>
            <person name="Barry K."/>
            <person name="Miller A.N."/>
            <person name="Grigoriev I.V."/>
            <person name="Debuchy R."/>
            <person name="Gladieux P."/>
            <person name="Thoren M.H."/>
            <person name="Johannesson H."/>
        </authorList>
    </citation>
    <scope>NUCLEOTIDE SEQUENCE</scope>
    <source>
        <strain evidence="1">CBS 168.71</strain>
    </source>
</reference>
<dbReference type="AlphaFoldDB" id="A0AAE0LRZ1"/>
<dbReference type="EMBL" id="JAUEPN010000004">
    <property type="protein sequence ID" value="KAK3295277.1"/>
    <property type="molecule type" value="Genomic_DNA"/>
</dbReference>
<keyword evidence="2" id="KW-1185">Reference proteome</keyword>
<comment type="caution">
    <text evidence="1">The sequence shown here is derived from an EMBL/GenBank/DDBJ whole genome shotgun (WGS) entry which is preliminary data.</text>
</comment>
<dbReference type="GeneID" id="87843537"/>
<evidence type="ECO:0000313" key="1">
    <source>
        <dbReference type="EMBL" id="KAK3295277.1"/>
    </source>
</evidence>
<sequence length="53" mass="5732">MCQQFVNAGTFTLAHGIGQTAKLAFIGVFAGGTYYYFNTPSTLRLSHPGFNTL</sequence>
<accession>A0AAE0LRZ1</accession>
<dbReference type="Proteomes" id="UP001278766">
    <property type="component" value="Unassembled WGS sequence"/>
</dbReference>
<reference evidence="1" key="1">
    <citation type="journal article" date="2023" name="Mol. Phylogenet. Evol.">
        <title>Genome-scale phylogeny and comparative genomics of the fungal order Sordariales.</title>
        <authorList>
            <person name="Hensen N."/>
            <person name="Bonometti L."/>
            <person name="Westerberg I."/>
            <person name="Brannstrom I.O."/>
            <person name="Guillou S."/>
            <person name="Cros-Aarteil S."/>
            <person name="Calhoun S."/>
            <person name="Haridas S."/>
            <person name="Kuo A."/>
            <person name="Mondo S."/>
            <person name="Pangilinan J."/>
            <person name="Riley R."/>
            <person name="LaButti K."/>
            <person name="Andreopoulos B."/>
            <person name="Lipzen A."/>
            <person name="Chen C."/>
            <person name="Yan M."/>
            <person name="Daum C."/>
            <person name="Ng V."/>
            <person name="Clum A."/>
            <person name="Steindorff A."/>
            <person name="Ohm R.A."/>
            <person name="Martin F."/>
            <person name="Silar P."/>
            <person name="Natvig D.O."/>
            <person name="Lalanne C."/>
            <person name="Gautier V."/>
            <person name="Ament-Velasquez S.L."/>
            <person name="Kruys A."/>
            <person name="Hutchinson M.I."/>
            <person name="Powell A.J."/>
            <person name="Barry K."/>
            <person name="Miller A.N."/>
            <person name="Grigoriev I.V."/>
            <person name="Debuchy R."/>
            <person name="Gladieux P."/>
            <person name="Hiltunen Thoren M."/>
            <person name="Johannesson H."/>
        </authorList>
    </citation>
    <scope>NUCLEOTIDE SEQUENCE</scope>
    <source>
        <strain evidence="1">CBS 168.71</strain>
    </source>
</reference>